<accession>A0A381S7G4</accession>
<dbReference type="AlphaFoldDB" id="A0A381S7G4"/>
<dbReference type="EMBL" id="UINC01002763">
    <property type="protein sequence ID" value="SVA00052.1"/>
    <property type="molecule type" value="Genomic_DNA"/>
</dbReference>
<name>A0A381S7G4_9ZZZZ</name>
<comment type="similarity">
    <text evidence="1">Belongs to the GMC oxidoreductase family.</text>
</comment>
<dbReference type="InterPro" id="IPR036188">
    <property type="entry name" value="FAD/NAD-bd_sf"/>
</dbReference>
<evidence type="ECO:0000256" key="1">
    <source>
        <dbReference type="ARBA" id="ARBA00010790"/>
    </source>
</evidence>
<reference evidence="7" key="1">
    <citation type="submission" date="2018-05" db="EMBL/GenBank/DDBJ databases">
        <authorList>
            <person name="Lanie J.A."/>
            <person name="Ng W.-L."/>
            <person name="Kazmierczak K.M."/>
            <person name="Andrzejewski T.M."/>
            <person name="Davidsen T.M."/>
            <person name="Wayne K.J."/>
            <person name="Tettelin H."/>
            <person name="Glass J.I."/>
            <person name="Rusch D."/>
            <person name="Podicherti R."/>
            <person name="Tsui H.-C.T."/>
            <person name="Winkler M.E."/>
        </authorList>
    </citation>
    <scope>NUCLEOTIDE SEQUENCE</scope>
</reference>
<evidence type="ECO:0000259" key="5">
    <source>
        <dbReference type="Pfam" id="PF00732"/>
    </source>
</evidence>
<evidence type="ECO:0000256" key="3">
    <source>
        <dbReference type="ARBA" id="ARBA00022827"/>
    </source>
</evidence>
<dbReference type="GO" id="GO:0050660">
    <property type="term" value="F:flavin adenine dinucleotide binding"/>
    <property type="evidence" value="ECO:0007669"/>
    <property type="project" value="InterPro"/>
</dbReference>
<keyword evidence="3" id="KW-0274">FAD</keyword>
<protein>
    <recommendedName>
        <fullName evidence="8">Choline dehydrogenase</fullName>
    </recommendedName>
</protein>
<evidence type="ECO:0000259" key="6">
    <source>
        <dbReference type="Pfam" id="PF05199"/>
    </source>
</evidence>
<gene>
    <name evidence="7" type="ORF">METZ01_LOCUS52906</name>
</gene>
<dbReference type="PANTHER" id="PTHR46056">
    <property type="entry name" value="LONG-CHAIN-ALCOHOL OXIDASE"/>
    <property type="match status" value="1"/>
</dbReference>
<sequence>MSIESEKVDVLVIGAGASGAAFAWKLAKSGMKVMCLEQGDWINPSTDYSTSSPDWEIHRQTDFNPNPNFRSLDVDYPINDMESPIAPLMYNAVGGSTIHWSAHFPRLKPSDFRVKTLDNVADDWPLSYFDLEPYFELNDKMMGVAGLNGDTAYPPKSPRQTPPVGLGKLGDKIAFGFDKLGWHWWPSDSAINTVEYDGRPGCNNCGPCDLGCSIKAKSSTDVTYWPKALDLSAELITNARVREITIDRSGKAKSAIYYDCNGEVKEQYASIIVLASNGVGTPRILLNSASSRFPDGLANSSGLVGKNLMFHPYSIVTGLFDDDLEGHKGPSPLNIMCSEFYETDPTRDFVRGYSYQVVRSLAPLATALSGHIPWGENHHETFKKRFNRTITFAVIGEDLPEIHNKVTIDPELTDSFGIPSPKIEYELSENSRRMLDHGIGTATQVMKTAGAIEITHDPLKREAGWHLMGTAKMGTSKDESVVNKYGQTHDVDNLYIIDGSIFVTAGAVNPTSTIQALALYIADHIVSKSREFLSQ</sequence>
<evidence type="ECO:0000313" key="7">
    <source>
        <dbReference type="EMBL" id="SVA00052.1"/>
    </source>
</evidence>
<evidence type="ECO:0000256" key="2">
    <source>
        <dbReference type="ARBA" id="ARBA00022630"/>
    </source>
</evidence>
<feature type="domain" description="Glucose-methanol-choline oxidoreductase C-terminal" evidence="6">
    <location>
        <begin position="401"/>
        <end position="518"/>
    </location>
</feature>
<dbReference type="SUPFAM" id="SSF51905">
    <property type="entry name" value="FAD/NAD(P)-binding domain"/>
    <property type="match status" value="1"/>
</dbReference>
<evidence type="ECO:0008006" key="8">
    <source>
        <dbReference type="Google" id="ProtNLM"/>
    </source>
</evidence>
<dbReference type="Pfam" id="PF05199">
    <property type="entry name" value="GMC_oxred_C"/>
    <property type="match status" value="1"/>
</dbReference>
<dbReference type="Pfam" id="PF13450">
    <property type="entry name" value="NAD_binding_8"/>
    <property type="match status" value="1"/>
</dbReference>
<feature type="domain" description="Glucose-methanol-choline oxidoreductase N-terminal" evidence="5">
    <location>
        <begin position="200"/>
        <end position="312"/>
    </location>
</feature>
<dbReference type="InterPro" id="IPR000172">
    <property type="entry name" value="GMC_OxRdtase_N"/>
</dbReference>
<evidence type="ECO:0000256" key="4">
    <source>
        <dbReference type="ARBA" id="ARBA00023002"/>
    </source>
</evidence>
<keyword evidence="4" id="KW-0560">Oxidoreductase</keyword>
<keyword evidence="2" id="KW-0285">Flavoprotein</keyword>
<dbReference type="GO" id="GO:0016614">
    <property type="term" value="F:oxidoreductase activity, acting on CH-OH group of donors"/>
    <property type="evidence" value="ECO:0007669"/>
    <property type="project" value="InterPro"/>
</dbReference>
<dbReference type="PANTHER" id="PTHR46056:SF12">
    <property type="entry name" value="LONG-CHAIN-ALCOHOL OXIDASE"/>
    <property type="match status" value="1"/>
</dbReference>
<proteinExistence type="inferred from homology"/>
<dbReference type="InterPro" id="IPR007867">
    <property type="entry name" value="GMC_OxRtase_C"/>
</dbReference>
<dbReference type="SUPFAM" id="SSF54373">
    <property type="entry name" value="FAD-linked reductases, C-terminal domain"/>
    <property type="match status" value="1"/>
</dbReference>
<dbReference type="Gene3D" id="3.50.50.60">
    <property type="entry name" value="FAD/NAD(P)-binding domain"/>
    <property type="match status" value="2"/>
</dbReference>
<dbReference type="Pfam" id="PF00732">
    <property type="entry name" value="GMC_oxred_N"/>
    <property type="match status" value="1"/>
</dbReference>
<organism evidence="7">
    <name type="scientific">marine metagenome</name>
    <dbReference type="NCBI Taxonomy" id="408172"/>
    <lineage>
        <taxon>unclassified sequences</taxon>
        <taxon>metagenomes</taxon>
        <taxon>ecological metagenomes</taxon>
    </lineage>
</organism>